<dbReference type="InterPro" id="IPR018639">
    <property type="entry name" value="DUF2062"/>
</dbReference>
<evidence type="ECO:0000256" key="1">
    <source>
        <dbReference type="SAM" id="MobiDB-lite"/>
    </source>
</evidence>
<accession>A0A1I3KSI4</accession>
<feature type="transmembrane region" description="Helical" evidence="2">
    <location>
        <begin position="133"/>
        <end position="155"/>
    </location>
</feature>
<dbReference type="AlphaFoldDB" id="A0A1I3KSI4"/>
<feature type="transmembrane region" description="Helical" evidence="2">
    <location>
        <begin position="45"/>
        <end position="75"/>
    </location>
</feature>
<keyword evidence="2" id="KW-0812">Transmembrane</keyword>
<reference evidence="4 5" key="1">
    <citation type="submission" date="2016-10" db="EMBL/GenBank/DDBJ databases">
        <authorList>
            <person name="de Groot N.N."/>
        </authorList>
    </citation>
    <scope>NUCLEOTIDE SEQUENCE [LARGE SCALE GENOMIC DNA]</scope>
    <source>
        <strain evidence="4 5">CGMCC 1.11030</strain>
    </source>
</reference>
<feature type="region of interest" description="Disordered" evidence="1">
    <location>
        <begin position="181"/>
        <end position="208"/>
    </location>
</feature>
<sequence>MFRRRDPLPFRDRFREFLSPRKGWQRGYRYLGKRMQRLPDTPHRIALGFACGVFASFTPFFGFHFVIAAALAFALRANVLASATGTFVGNPLTFPVIAGASFWMGRKITGIHFAEPYHGWTFGWLWDNLDAIFVPYLVGGVLPGLAGSVAFYLVLRPMIAAYQNRRRSKLMAVAKERVRQAHERRRAAKEAKQAAKASPIRRAGDPAS</sequence>
<dbReference type="STRING" id="1114924.SAMN05216258_10978"/>
<keyword evidence="2" id="KW-0472">Membrane</keyword>
<evidence type="ECO:0000313" key="5">
    <source>
        <dbReference type="Proteomes" id="UP000199377"/>
    </source>
</evidence>
<dbReference type="PANTHER" id="PTHR40547:SF1">
    <property type="entry name" value="SLL0298 PROTEIN"/>
    <property type="match status" value="1"/>
</dbReference>
<dbReference type="Pfam" id="PF09835">
    <property type="entry name" value="DUF2062"/>
    <property type="match status" value="1"/>
</dbReference>
<protein>
    <recommendedName>
        <fullName evidence="3">DUF2062 domain-containing protein</fullName>
    </recommendedName>
</protein>
<evidence type="ECO:0000313" key="4">
    <source>
        <dbReference type="EMBL" id="SFI75501.1"/>
    </source>
</evidence>
<name>A0A1I3KSI4_9RHOB</name>
<keyword evidence="2" id="KW-1133">Transmembrane helix</keyword>
<evidence type="ECO:0000259" key="3">
    <source>
        <dbReference type="Pfam" id="PF09835"/>
    </source>
</evidence>
<dbReference type="Proteomes" id="UP000199377">
    <property type="component" value="Unassembled WGS sequence"/>
</dbReference>
<proteinExistence type="predicted"/>
<dbReference type="OrthoDB" id="7360463at2"/>
<keyword evidence="5" id="KW-1185">Reference proteome</keyword>
<dbReference type="RefSeq" id="WP_092862417.1">
    <property type="nucleotide sequence ID" value="NZ_FOQH01000009.1"/>
</dbReference>
<organism evidence="4 5">
    <name type="scientific">Albimonas pacifica</name>
    <dbReference type="NCBI Taxonomy" id="1114924"/>
    <lineage>
        <taxon>Bacteria</taxon>
        <taxon>Pseudomonadati</taxon>
        <taxon>Pseudomonadota</taxon>
        <taxon>Alphaproteobacteria</taxon>
        <taxon>Rhodobacterales</taxon>
        <taxon>Paracoccaceae</taxon>
        <taxon>Albimonas</taxon>
    </lineage>
</organism>
<gene>
    <name evidence="4" type="ORF">SAMN05216258_10978</name>
</gene>
<feature type="domain" description="DUF2062" evidence="3">
    <location>
        <begin position="28"/>
        <end position="167"/>
    </location>
</feature>
<evidence type="ECO:0000256" key="2">
    <source>
        <dbReference type="SAM" id="Phobius"/>
    </source>
</evidence>
<dbReference type="PANTHER" id="PTHR40547">
    <property type="entry name" value="SLL0298 PROTEIN"/>
    <property type="match status" value="1"/>
</dbReference>
<dbReference type="EMBL" id="FOQH01000009">
    <property type="protein sequence ID" value="SFI75501.1"/>
    <property type="molecule type" value="Genomic_DNA"/>
</dbReference>